<organism evidence="1 2">
    <name type="scientific">Brevundimonas naejangsanensis</name>
    <dbReference type="NCBI Taxonomy" id="588932"/>
    <lineage>
        <taxon>Bacteria</taxon>
        <taxon>Pseudomonadati</taxon>
        <taxon>Pseudomonadota</taxon>
        <taxon>Alphaproteobacteria</taxon>
        <taxon>Caulobacterales</taxon>
        <taxon>Caulobacteraceae</taxon>
        <taxon>Brevundimonas</taxon>
    </lineage>
</organism>
<keyword evidence="2" id="KW-1185">Reference proteome</keyword>
<name>A0A494RHR9_9CAUL</name>
<accession>A0A494RHR9</accession>
<proteinExistence type="predicted"/>
<dbReference type="EMBL" id="CP032707">
    <property type="protein sequence ID" value="AYG95921.1"/>
    <property type="molecule type" value="Genomic_DNA"/>
</dbReference>
<dbReference type="Proteomes" id="UP000276984">
    <property type="component" value="Chromosome"/>
</dbReference>
<protein>
    <recommendedName>
        <fullName evidence="3">Vgr related protein</fullName>
    </recommendedName>
</protein>
<reference evidence="1 2" key="1">
    <citation type="submission" date="2018-10" db="EMBL/GenBank/DDBJ databases">
        <title>Complete genome sequence of Brevundimonas naejangsanensis BRV3.</title>
        <authorList>
            <person name="Berrios L."/>
            <person name="Ely B."/>
        </authorList>
    </citation>
    <scope>NUCLEOTIDE SEQUENCE [LARGE SCALE GENOMIC DNA]</scope>
    <source>
        <strain evidence="1 2">BRV3</strain>
    </source>
</reference>
<dbReference type="AlphaFoldDB" id="A0A494RHR9"/>
<sequence>MGRAVIRALTQAEATLAREVFGCDLRLDDIRFLGAPWPFNRAFVPGRWFGRDWIIWPRATLPPDLAQAPLRVQAVFIHELVHVWQAQNGVNLLTGKLKAGDGPGAYVYSIDERCEWLELNIEQQAMVVEHRFLLMRGAAAPADHAFYERVCPLANSSEN</sequence>
<evidence type="ECO:0008006" key="3">
    <source>
        <dbReference type="Google" id="ProtNLM"/>
    </source>
</evidence>
<evidence type="ECO:0000313" key="1">
    <source>
        <dbReference type="EMBL" id="AYG95921.1"/>
    </source>
</evidence>
<dbReference type="RefSeq" id="WP_121483055.1">
    <property type="nucleotide sequence ID" value="NZ_CP032707.1"/>
</dbReference>
<evidence type="ECO:0000313" key="2">
    <source>
        <dbReference type="Proteomes" id="UP000276984"/>
    </source>
</evidence>
<dbReference type="OrthoDB" id="8686772at2"/>
<gene>
    <name evidence="1" type="ORF">D8I30_12605</name>
</gene>